<dbReference type="EMBL" id="CAJVQB010000001">
    <property type="protein sequence ID" value="CAG8455437.1"/>
    <property type="molecule type" value="Genomic_DNA"/>
</dbReference>
<keyword evidence="13" id="KW-1185">Reference proteome</keyword>
<keyword evidence="5" id="KW-0689">Ribosomal protein</keyword>
<comment type="similarity">
    <text evidence="2">Belongs to the universal ribosomal protein uS17 family.</text>
</comment>
<dbReference type="Pfam" id="PF01195">
    <property type="entry name" value="Pept_tRNA_hydro"/>
    <property type="match status" value="1"/>
</dbReference>
<dbReference type="SUPFAM" id="SSF50447">
    <property type="entry name" value="Translation proteins"/>
    <property type="match status" value="1"/>
</dbReference>
<organism evidence="12 13">
    <name type="scientific">Gigaspora margarita</name>
    <dbReference type="NCBI Taxonomy" id="4874"/>
    <lineage>
        <taxon>Eukaryota</taxon>
        <taxon>Fungi</taxon>
        <taxon>Fungi incertae sedis</taxon>
        <taxon>Mucoromycota</taxon>
        <taxon>Glomeromycotina</taxon>
        <taxon>Glomeromycetes</taxon>
        <taxon>Diversisporales</taxon>
        <taxon>Gigasporaceae</taxon>
        <taxon>Gigaspora</taxon>
    </lineage>
</organism>
<gene>
    <name evidence="12" type="ORF">GMARGA_LOCUS29</name>
</gene>
<evidence type="ECO:0000256" key="5">
    <source>
        <dbReference type="ARBA" id="ARBA00022980"/>
    </source>
</evidence>
<evidence type="ECO:0000256" key="2">
    <source>
        <dbReference type="ARBA" id="ARBA00010254"/>
    </source>
</evidence>
<dbReference type="Gene3D" id="3.30.160.810">
    <property type="match status" value="1"/>
</dbReference>
<dbReference type="Gene3D" id="2.40.30.10">
    <property type="entry name" value="Translation factors"/>
    <property type="match status" value="1"/>
</dbReference>
<dbReference type="Gene3D" id="1.10.287.110">
    <property type="entry name" value="DnaJ domain"/>
    <property type="match status" value="1"/>
</dbReference>
<evidence type="ECO:0000259" key="11">
    <source>
        <dbReference type="PROSITE" id="PS51084"/>
    </source>
</evidence>
<dbReference type="Gene3D" id="3.30.428.10">
    <property type="entry name" value="HIT-like"/>
    <property type="match status" value="1"/>
</dbReference>
<evidence type="ECO:0000259" key="10">
    <source>
        <dbReference type="PROSITE" id="PS50076"/>
    </source>
</evidence>
<dbReference type="InterPro" id="IPR012340">
    <property type="entry name" value="NA-bd_OB-fold"/>
</dbReference>
<comment type="caution">
    <text evidence="8">Lacks conserved residue(s) required for the propagation of feature annotation.</text>
</comment>
<dbReference type="NCBIfam" id="TIGR03625">
    <property type="entry name" value="L3_bact"/>
    <property type="match status" value="1"/>
</dbReference>
<evidence type="ECO:0000256" key="4">
    <source>
        <dbReference type="ARBA" id="ARBA00022884"/>
    </source>
</evidence>
<dbReference type="SUPFAM" id="SSF53178">
    <property type="entry name" value="Peptidyl-tRNA hydrolase-like"/>
    <property type="match status" value="1"/>
</dbReference>
<dbReference type="Pfam" id="PF00366">
    <property type="entry name" value="Ribosomal_S17"/>
    <property type="match status" value="1"/>
</dbReference>
<dbReference type="Pfam" id="PF01230">
    <property type="entry name" value="HIT"/>
    <property type="match status" value="1"/>
</dbReference>
<evidence type="ECO:0000256" key="8">
    <source>
        <dbReference type="PROSITE-ProRule" id="PRU00464"/>
    </source>
</evidence>
<dbReference type="PRINTS" id="PR00625">
    <property type="entry name" value="JDOMAIN"/>
</dbReference>
<evidence type="ECO:0000313" key="13">
    <source>
        <dbReference type="Proteomes" id="UP000789901"/>
    </source>
</evidence>
<keyword evidence="3" id="KW-0699">rRNA-binding</keyword>
<dbReference type="InterPro" id="IPR001623">
    <property type="entry name" value="DnaJ_domain"/>
</dbReference>
<evidence type="ECO:0000256" key="7">
    <source>
        <dbReference type="ARBA" id="ARBA00035213"/>
    </source>
</evidence>
<evidence type="ECO:0000256" key="1">
    <source>
        <dbReference type="ARBA" id="ARBA00006540"/>
    </source>
</evidence>
<comment type="caution">
    <text evidence="12">The sequence shown here is derived from an EMBL/GenBank/DDBJ whole genome shotgun (WGS) entry which is preliminary data.</text>
</comment>
<dbReference type="SUPFAM" id="SSF54197">
    <property type="entry name" value="HIT-like"/>
    <property type="match status" value="1"/>
</dbReference>
<protein>
    <recommendedName>
        <fullName evidence="7">Large ribosomal subunit protein uL3c</fullName>
    </recommendedName>
</protein>
<dbReference type="InterPro" id="IPR001328">
    <property type="entry name" value="Pept_tRNA_hydro"/>
</dbReference>
<feature type="region of interest" description="Disordered" evidence="9">
    <location>
        <begin position="394"/>
        <end position="433"/>
    </location>
</feature>
<dbReference type="CDD" id="cd00364">
    <property type="entry name" value="Ribosomal_uS17"/>
    <property type="match status" value="1"/>
</dbReference>
<evidence type="ECO:0000256" key="3">
    <source>
        <dbReference type="ARBA" id="ARBA00022730"/>
    </source>
</evidence>
<dbReference type="InterPro" id="IPR009000">
    <property type="entry name" value="Transl_B-barrel_sf"/>
</dbReference>
<dbReference type="SUPFAM" id="SSF46565">
    <property type="entry name" value="Chaperone J-domain"/>
    <property type="match status" value="1"/>
</dbReference>
<proteinExistence type="inferred from homology"/>
<dbReference type="InterPro" id="IPR018171">
    <property type="entry name" value="Pept_tRNA_hydro_CS"/>
</dbReference>
<evidence type="ECO:0000313" key="12">
    <source>
        <dbReference type="EMBL" id="CAG8455437.1"/>
    </source>
</evidence>
<dbReference type="Pfam" id="PF00226">
    <property type="entry name" value="DnaJ"/>
    <property type="match status" value="1"/>
</dbReference>
<dbReference type="PROSITE" id="PS50076">
    <property type="entry name" value="DNAJ_2"/>
    <property type="match status" value="1"/>
</dbReference>
<dbReference type="InterPro" id="IPR000597">
    <property type="entry name" value="Ribosomal_uL3"/>
</dbReference>
<feature type="domain" description="HIT" evidence="11">
    <location>
        <begin position="181"/>
        <end position="293"/>
    </location>
</feature>
<feature type="region of interest" description="Disordered" evidence="9">
    <location>
        <begin position="1"/>
        <end position="70"/>
    </location>
</feature>
<dbReference type="Gene3D" id="2.40.50.140">
    <property type="entry name" value="Nucleic acid-binding proteins"/>
    <property type="match status" value="1"/>
</dbReference>
<dbReference type="PANTHER" id="PTHR11229">
    <property type="entry name" value="50S RIBOSOMAL PROTEIN L3"/>
    <property type="match status" value="1"/>
</dbReference>
<dbReference type="Gene3D" id="3.40.50.1470">
    <property type="entry name" value="Peptidyl-tRNA hydrolase"/>
    <property type="match status" value="1"/>
</dbReference>
<feature type="compositionally biased region" description="Basic and acidic residues" evidence="9">
    <location>
        <begin position="1"/>
        <end position="48"/>
    </location>
</feature>
<feature type="compositionally biased region" description="Basic residues" evidence="9">
    <location>
        <begin position="402"/>
        <end position="412"/>
    </location>
</feature>
<dbReference type="CDD" id="cd06257">
    <property type="entry name" value="DnaJ"/>
    <property type="match status" value="1"/>
</dbReference>
<comment type="similarity">
    <text evidence="1">Belongs to the universal ribosomal protein uL3 family.</text>
</comment>
<evidence type="ECO:0000256" key="6">
    <source>
        <dbReference type="ARBA" id="ARBA00023274"/>
    </source>
</evidence>
<accession>A0ABM8VV95</accession>
<reference evidence="12 13" key="1">
    <citation type="submission" date="2021-06" db="EMBL/GenBank/DDBJ databases">
        <authorList>
            <person name="Kallberg Y."/>
            <person name="Tangrot J."/>
            <person name="Rosling A."/>
        </authorList>
    </citation>
    <scope>NUCLEOTIDE SEQUENCE [LARGE SCALE GENOMIC DNA]</scope>
    <source>
        <strain evidence="12 13">120-4 pot B 10/14</strain>
    </source>
</reference>
<name>A0ABM8VV95_GIGMA</name>
<dbReference type="InterPro" id="IPR011146">
    <property type="entry name" value="HIT-like"/>
</dbReference>
<dbReference type="InterPro" id="IPR036416">
    <property type="entry name" value="Pept_tRNA_hydro_sf"/>
</dbReference>
<keyword evidence="6" id="KW-0687">Ribonucleoprotein</keyword>
<dbReference type="InterPro" id="IPR036869">
    <property type="entry name" value="J_dom_sf"/>
</dbReference>
<dbReference type="PROSITE" id="PS51084">
    <property type="entry name" value="HIT_2"/>
    <property type="match status" value="1"/>
</dbReference>
<feature type="domain" description="J" evidence="10">
    <location>
        <begin position="488"/>
        <end position="588"/>
    </location>
</feature>
<dbReference type="Proteomes" id="UP000789901">
    <property type="component" value="Unassembled WGS sequence"/>
</dbReference>
<keyword evidence="4" id="KW-0694">RNA-binding</keyword>
<dbReference type="SMART" id="SM00271">
    <property type="entry name" value="DnaJ"/>
    <property type="match status" value="1"/>
</dbReference>
<dbReference type="Pfam" id="PF00297">
    <property type="entry name" value="Ribosomal_L3"/>
    <property type="match status" value="1"/>
</dbReference>
<dbReference type="PANTHER" id="PTHR11229:SF16">
    <property type="entry name" value="LARGE RIBOSOMAL SUBUNIT PROTEIN UL3C"/>
    <property type="match status" value="1"/>
</dbReference>
<sequence length="894" mass="101061">MELNNRETTSKKEKFLGKVDRPIFEDRRPSYKPVRKDFISSNSNDRDSNPSSKLAPPRVPIPSVARENEEDGVWRRGGVVQLVECQSPKLGVMGSSPVASAKRINNTINMNQVFTGTVISLKNAKTAAVELVFDYLHPKYHKPIKRKKKIQAHYEKYDLKLGDKVIIKSSRPYSAIKRFLVIEKISREKNATELAFVLAENEKALVILDAFPVSDGHTLIITKEHLPNIAAVDAQSWEYLLPLIKETIDKLKNAKLSISPRGFNIVSNMNEIAYQSKKLDMTQLPSENGVCVPVTAVLVNPNTIVQVKAEKKNCCTTIFVQVAFEECQAKNLNKPQLGHLQKNNVSPHRHLKEIRIEVPEESAVQAIMSRLVVGAKLDTSLFVEKEKIKTTGFSRGKGTAGVKKRYNKKRGPSSHGSGFHNAIGSTGSGRDMNRVLKGKKMPGRMGNEKTTITNMTVEKINREKSIIFLRGGVPGPRNGLLNLTKNLNYCKILGVSENASESEIKKAYLKLCLKWHPDKIPDKARSAGKCRGGEEGKKCGALEYDRKYHCSSACEEFFAVAEEEFKRISNAYEILTNKGESGGYSQPFTNAAKNISDEKFVGFVEQLLEEAWSIALSGGGKRKKLQDKIEQEIKEKCDLYENSRSFAEAEKAMTRLKNQAFKLVAGIRKRKRVKEEISDYLLRNDYCKLRRFAGEELDPNFFKQQIISEAAIIQKLGKRNETIYNAFITIIIGKSQMKRKKEKRKKVMKIVVGLGNPGPEYENTRHNLGFRIIDELAQKLNVEVKKKKFNGYYYQAGFVDSFSIPKENLLVIYDDISLPLGSLRYRSQVLGRFTEEEKQELEAVLSRAEVDFEKIMGNYNQKIKNVDINMLSNKKSSMSGNQNLKELKIKEDKL</sequence>
<dbReference type="InterPro" id="IPR000266">
    <property type="entry name" value="Ribosomal_uS17"/>
</dbReference>
<dbReference type="SUPFAM" id="SSF50249">
    <property type="entry name" value="Nucleic acid-binding proteins"/>
    <property type="match status" value="1"/>
</dbReference>
<evidence type="ECO:0000256" key="9">
    <source>
        <dbReference type="SAM" id="MobiDB-lite"/>
    </source>
</evidence>
<dbReference type="PROSITE" id="PS01195">
    <property type="entry name" value="PEPT_TRNA_HYDROL_1"/>
    <property type="match status" value="1"/>
</dbReference>
<dbReference type="InterPro" id="IPR036265">
    <property type="entry name" value="HIT-like_sf"/>
</dbReference>
<dbReference type="InterPro" id="IPR019927">
    <property type="entry name" value="Ribosomal_uL3_bac/org-type"/>
</dbReference>
<dbReference type="PRINTS" id="PR00973">
    <property type="entry name" value="RIBOSOMALS17"/>
</dbReference>